<keyword evidence="9" id="KW-0963">Cytoplasm</keyword>
<dbReference type="SUPFAM" id="SSF54001">
    <property type="entry name" value="Cysteine proteinases"/>
    <property type="match status" value="1"/>
</dbReference>
<evidence type="ECO:0000313" key="13">
    <source>
        <dbReference type="Proteomes" id="UP001369815"/>
    </source>
</evidence>
<dbReference type="Proteomes" id="UP001369815">
    <property type="component" value="Unassembled WGS sequence"/>
</dbReference>
<proteinExistence type="predicted"/>
<keyword evidence="7 9" id="KW-0788">Thiol protease</keyword>
<evidence type="ECO:0000256" key="8">
    <source>
        <dbReference type="ARBA" id="ARBA00022833"/>
    </source>
</evidence>
<organism evidence="12 13">
    <name type="scientific">Daldinia eschscholtzii</name>
    <dbReference type="NCBI Taxonomy" id="292717"/>
    <lineage>
        <taxon>Eukaryota</taxon>
        <taxon>Fungi</taxon>
        <taxon>Dikarya</taxon>
        <taxon>Ascomycota</taxon>
        <taxon>Pezizomycotina</taxon>
        <taxon>Sordariomycetes</taxon>
        <taxon>Xylariomycetidae</taxon>
        <taxon>Xylariales</taxon>
        <taxon>Hypoxylaceae</taxon>
        <taxon>Daldinia</taxon>
    </lineage>
</organism>
<dbReference type="PROSITE" id="PS50802">
    <property type="entry name" value="OTU"/>
    <property type="match status" value="1"/>
</dbReference>
<dbReference type="InterPro" id="IPR038765">
    <property type="entry name" value="Papain-like_cys_pep_sf"/>
</dbReference>
<dbReference type="Gene3D" id="3.90.70.80">
    <property type="match status" value="1"/>
</dbReference>
<comment type="function">
    <text evidence="9">Hydrolase that can remove conjugated ubiquitin from proteins and may therefore play an important regulatory role at the level of protein turnover by preventing degradation.</text>
</comment>
<protein>
    <recommendedName>
        <fullName evidence="9">Ubiquitin thioesterase OTU</fullName>
        <ecNumber evidence="9">3.4.19.12</ecNumber>
    </recommendedName>
</protein>
<dbReference type="Pfam" id="PF24560">
    <property type="entry name" value="zf-C2H2_OTU1_C"/>
    <property type="match status" value="1"/>
</dbReference>
<dbReference type="GO" id="GO:0030968">
    <property type="term" value="P:endoplasmic reticulum unfolded protein response"/>
    <property type="evidence" value="ECO:0007669"/>
    <property type="project" value="TreeGrafter"/>
</dbReference>
<dbReference type="EC" id="3.4.19.12" evidence="9"/>
<keyword evidence="13" id="KW-1185">Reference proteome</keyword>
<sequence>MKIRYKAPSGGGALELDDAATVEQLLESIKSNTGFTDVTVKYGWPPKALTSEESQLSAQYLGLHRENLTVIPVENASSSASQNAQSLPEPAATTTPSAAALPGLQSSLPDQQKSQTRGIKDQNISVPMPETGSTLVLRVMPDDNSCLFTAVGGALRGIRSNPDESFTAESLRRLVVEHIRAHPEKYSAVILGKNPESYCANMLRPDTWGGEIELAIISEEFQLEIDVIDVKTGTVYRVGDSNGYPMRCVLVYSNVHYDRVAEIFVEGQEVMEFDVTRWAADESSEHIIAHAQEMCRKLKEEHHYYTDTSDFVIMCNECGWIGQGQKALAKHSLSTGHSDISEIKDTAA</sequence>
<dbReference type="GO" id="GO:0036503">
    <property type="term" value="P:ERAD pathway"/>
    <property type="evidence" value="ECO:0007669"/>
    <property type="project" value="TreeGrafter"/>
</dbReference>
<evidence type="ECO:0000313" key="12">
    <source>
        <dbReference type="EMBL" id="KAK6953178.1"/>
    </source>
</evidence>
<evidence type="ECO:0000256" key="2">
    <source>
        <dbReference type="ARBA" id="ARBA00022670"/>
    </source>
</evidence>
<evidence type="ECO:0000256" key="5">
    <source>
        <dbReference type="ARBA" id="ARBA00022786"/>
    </source>
</evidence>
<name>A0AAX6MKJ7_9PEZI</name>
<reference evidence="12 13" key="1">
    <citation type="journal article" date="2024" name="Front Chem Biol">
        <title>Unveiling the potential of Daldinia eschscholtzii MFLUCC 19-0629 through bioactivity and bioinformatics studies for enhanced sustainable agriculture production.</title>
        <authorList>
            <person name="Brooks S."/>
            <person name="Weaver J.A."/>
            <person name="Klomchit A."/>
            <person name="Alharthi S.A."/>
            <person name="Onlamun T."/>
            <person name="Nurani R."/>
            <person name="Vong T.K."/>
            <person name="Alberti F."/>
            <person name="Greco C."/>
        </authorList>
    </citation>
    <scope>NUCLEOTIDE SEQUENCE [LARGE SCALE GENOMIC DNA]</scope>
    <source>
        <strain evidence="12">MFLUCC 19-0629</strain>
    </source>
</reference>
<dbReference type="InterPro" id="IPR003323">
    <property type="entry name" value="OTU_dom"/>
</dbReference>
<dbReference type="EMBL" id="JBANMG010000005">
    <property type="protein sequence ID" value="KAK6953178.1"/>
    <property type="molecule type" value="Genomic_DNA"/>
</dbReference>
<feature type="region of interest" description="Disordered" evidence="10">
    <location>
        <begin position="79"/>
        <end position="126"/>
    </location>
</feature>
<dbReference type="CDD" id="cd22745">
    <property type="entry name" value="OTU_OTU1"/>
    <property type="match status" value="1"/>
</dbReference>
<dbReference type="Pfam" id="PF21403">
    <property type="entry name" value="OTU1_UBXL"/>
    <property type="match status" value="1"/>
</dbReference>
<dbReference type="Pfam" id="PF02338">
    <property type="entry name" value="OTU"/>
    <property type="match status" value="1"/>
</dbReference>
<evidence type="ECO:0000256" key="9">
    <source>
        <dbReference type="RuleBase" id="RU367104"/>
    </source>
</evidence>
<dbReference type="GO" id="GO:0016579">
    <property type="term" value="P:protein deubiquitination"/>
    <property type="evidence" value="ECO:0007669"/>
    <property type="project" value="TreeGrafter"/>
</dbReference>
<dbReference type="InterPro" id="IPR057766">
    <property type="entry name" value="Znf-C2H2_OTU1-like_C"/>
</dbReference>
<dbReference type="GO" id="GO:0005634">
    <property type="term" value="C:nucleus"/>
    <property type="evidence" value="ECO:0007669"/>
    <property type="project" value="TreeGrafter"/>
</dbReference>
<dbReference type="PANTHER" id="PTHR13312">
    <property type="entry name" value="HIV-INDUCED PROTEIN-7-LIKE PROTEASE"/>
    <property type="match status" value="1"/>
</dbReference>
<dbReference type="AlphaFoldDB" id="A0AAX6MKJ7"/>
<evidence type="ECO:0000256" key="7">
    <source>
        <dbReference type="ARBA" id="ARBA00022807"/>
    </source>
</evidence>
<dbReference type="PANTHER" id="PTHR13312:SF0">
    <property type="entry name" value="UBIQUITIN THIOESTERASE OTU1"/>
    <property type="match status" value="1"/>
</dbReference>
<evidence type="ECO:0000259" key="11">
    <source>
        <dbReference type="PROSITE" id="PS50802"/>
    </source>
</evidence>
<keyword evidence="5 9" id="KW-0833">Ubl conjugation pathway</keyword>
<evidence type="ECO:0000256" key="3">
    <source>
        <dbReference type="ARBA" id="ARBA00022723"/>
    </source>
</evidence>
<dbReference type="GO" id="GO:0004843">
    <property type="term" value="F:cysteine-type deubiquitinase activity"/>
    <property type="evidence" value="ECO:0007669"/>
    <property type="project" value="UniProtKB-UniRule"/>
</dbReference>
<gene>
    <name evidence="12" type="ORF">Daesc_005478</name>
</gene>
<accession>A0AAX6MKJ7</accession>
<keyword evidence="4" id="KW-0863">Zinc-finger</keyword>
<evidence type="ECO:0000256" key="10">
    <source>
        <dbReference type="SAM" id="MobiDB-lite"/>
    </source>
</evidence>
<evidence type="ECO:0000256" key="6">
    <source>
        <dbReference type="ARBA" id="ARBA00022801"/>
    </source>
</evidence>
<comment type="caution">
    <text evidence="12">The sequence shown here is derived from an EMBL/GenBank/DDBJ whole genome shotgun (WGS) entry which is preliminary data.</text>
</comment>
<feature type="compositionally biased region" description="Low complexity" evidence="10">
    <location>
        <begin position="79"/>
        <end position="102"/>
    </location>
</feature>
<evidence type="ECO:0000256" key="4">
    <source>
        <dbReference type="ARBA" id="ARBA00022771"/>
    </source>
</evidence>
<feature type="compositionally biased region" description="Polar residues" evidence="10">
    <location>
        <begin position="104"/>
        <end position="125"/>
    </location>
</feature>
<comment type="subcellular location">
    <subcellularLocation>
        <location evidence="9">Cytoplasm</location>
    </subcellularLocation>
</comment>
<comment type="catalytic activity">
    <reaction evidence="1 9">
        <text>Thiol-dependent hydrolysis of ester, thioester, amide, peptide and isopeptide bonds formed by the C-terminal Gly of ubiquitin (a 76-residue protein attached to proteins as an intracellular targeting signal).</text>
        <dbReference type="EC" id="3.4.19.12"/>
    </reaction>
</comment>
<evidence type="ECO:0000256" key="1">
    <source>
        <dbReference type="ARBA" id="ARBA00000707"/>
    </source>
</evidence>
<keyword evidence="6 9" id="KW-0378">Hydrolase</keyword>
<keyword evidence="3" id="KW-0479">Metal-binding</keyword>
<feature type="domain" description="OTU" evidence="11">
    <location>
        <begin position="135"/>
        <end position="263"/>
    </location>
</feature>
<dbReference type="InterPro" id="IPR048857">
    <property type="entry name" value="OTU1_Ubl"/>
</dbReference>
<keyword evidence="8" id="KW-0862">Zinc</keyword>
<keyword evidence="2" id="KW-0645">Protease</keyword>
<dbReference type="GO" id="GO:0005829">
    <property type="term" value="C:cytosol"/>
    <property type="evidence" value="ECO:0007669"/>
    <property type="project" value="TreeGrafter"/>
</dbReference>
<dbReference type="Gene3D" id="3.10.20.90">
    <property type="entry name" value="Phosphatidylinositol 3-kinase Catalytic Subunit, Chain A, domain 1"/>
    <property type="match status" value="1"/>
</dbReference>